<evidence type="ECO:0000256" key="5">
    <source>
        <dbReference type="SAM" id="Phobius"/>
    </source>
</evidence>
<keyword evidence="2 5" id="KW-0812">Transmembrane</keyword>
<dbReference type="Pfam" id="PF02361">
    <property type="entry name" value="CbiQ"/>
    <property type="match status" value="1"/>
</dbReference>
<dbReference type="Proteomes" id="UP000554054">
    <property type="component" value="Unassembled WGS sequence"/>
</dbReference>
<dbReference type="InterPro" id="IPR003339">
    <property type="entry name" value="ABC/ECF_trnsptr_transmembrane"/>
</dbReference>
<evidence type="ECO:0000256" key="1">
    <source>
        <dbReference type="ARBA" id="ARBA00004141"/>
    </source>
</evidence>
<dbReference type="AlphaFoldDB" id="A0A852VNH4"/>
<dbReference type="PANTHER" id="PTHR33514">
    <property type="entry name" value="PROTEIN ABCI12, CHLOROPLASTIC"/>
    <property type="match status" value="1"/>
</dbReference>
<dbReference type="GO" id="GO:0005886">
    <property type="term" value="C:plasma membrane"/>
    <property type="evidence" value="ECO:0007669"/>
    <property type="project" value="TreeGrafter"/>
</dbReference>
<evidence type="ECO:0000256" key="4">
    <source>
        <dbReference type="ARBA" id="ARBA00023136"/>
    </source>
</evidence>
<feature type="transmembrane region" description="Helical" evidence="5">
    <location>
        <begin position="66"/>
        <end position="85"/>
    </location>
</feature>
<feature type="transmembrane region" description="Helical" evidence="5">
    <location>
        <begin position="23"/>
        <end position="54"/>
    </location>
</feature>
<evidence type="ECO:0000256" key="2">
    <source>
        <dbReference type="ARBA" id="ARBA00022692"/>
    </source>
</evidence>
<organism evidence="6 7">
    <name type="scientific">Janibacter cremeus</name>
    <dbReference type="NCBI Taxonomy" id="1285192"/>
    <lineage>
        <taxon>Bacteria</taxon>
        <taxon>Bacillati</taxon>
        <taxon>Actinomycetota</taxon>
        <taxon>Actinomycetes</taxon>
        <taxon>Micrococcales</taxon>
        <taxon>Intrasporangiaceae</taxon>
        <taxon>Janibacter</taxon>
    </lineage>
</organism>
<keyword evidence="3 5" id="KW-1133">Transmembrane helix</keyword>
<comment type="caution">
    <text evidence="6">The sequence shown here is derived from an EMBL/GenBank/DDBJ whole genome shotgun (WGS) entry which is preliminary data.</text>
</comment>
<name>A0A852VNH4_9MICO</name>
<comment type="subcellular location">
    <subcellularLocation>
        <location evidence="1">Membrane</location>
        <topology evidence="1">Multi-pass membrane protein</topology>
    </subcellularLocation>
</comment>
<accession>A0A852VNH4</accession>
<dbReference type="CDD" id="cd16914">
    <property type="entry name" value="EcfT"/>
    <property type="match status" value="1"/>
</dbReference>
<protein>
    <submittedName>
        <fullName evidence="6">Biotin transport system permease protein</fullName>
    </submittedName>
</protein>
<evidence type="ECO:0000313" key="6">
    <source>
        <dbReference type="EMBL" id="NYF98597.1"/>
    </source>
</evidence>
<keyword evidence="7" id="KW-1185">Reference proteome</keyword>
<sequence length="207" mass="21832">MNLVGVYRAGDSWVHRLPAGAKVLALVVITIAALLISSPRIALALLAASLLALLSTGVRLRTLAKPLRFVGIAAVVLAGIMWWQQGPGPATVTVGRLLSLVLLAWTVSLTTRVSEMLRTLQRGLRPLRPLGVQPDVIGLTIALAVRSVPLLLATVDTAQQARRARGRGWSITALGVPVVVRSARVAEELGDALIARGYDPGERGPDG</sequence>
<keyword evidence="4 5" id="KW-0472">Membrane</keyword>
<gene>
    <name evidence="6" type="ORF">BJY20_001989</name>
</gene>
<dbReference type="RefSeq" id="WP_185991386.1">
    <property type="nucleotide sequence ID" value="NZ_JACCAE010000001.1"/>
</dbReference>
<feature type="transmembrane region" description="Helical" evidence="5">
    <location>
        <begin position="97"/>
        <end position="115"/>
    </location>
</feature>
<reference evidence="6 7" key="1">
    <citation type="submission" date="2020-07" db="EMBL/GenBank/DDBJ databases">
        <title>Sequencing the genomes of 1000 actinobacteria strains.</title>
        <authorList>
            <person name="Klenk H.-P."/>
        </authorList>
    </citation>
    <scope>NUCLEOTIDE SEQUENCE [LARGE SCALE GENOMIC DNA]</scope>
    <source>
        <strain evidence="6 7">DSM 26154</strain>
    </source>
</reference>
<dbReference type="PANTHER" id="PTHR33514:SF13">
    <property type="entry name" value="PROTEIN ABCI12, CHLOROPLASTIC"/>
    <property type="match status" value="1"/>
</dbReference>
<evidence type="ECO:0000256" key="3">
    <source>
        <dbReference type="ARBA" id="ARBA00022989"/>
    </source>
</evidence>
<dbReference type="EMBL" id="JACCAE010000001">
    <property type="protein sequence ID" value="NYF98597.1"/>
    <property type="molecule type" value="Genomic_DNA"/>
</dbReference>
<proteinExistence type="predicted"/>
<evidence type="ECO:0000313" key="7">
    <source>
        <dbReference type="Proteomes" id="UP000554054"/>
    </source>
</evidence>